<organism evidence="4 5">
    <name type="scientific">Sporosarcina quadrami</name>
    <dbReference type="NCBI Taxonomy" id="2762234"/>
    <lineage>
        <taxon>Bacteria</taxon>
        <taxon>Bacillati</taxon>
        <taxon>Bacillota</taxon>
        <taxon>Bacilli</taxon>
        <taxon>Bacillales</taxon>
        <taxon>Caryophanaceae</taxon>
        <taxon>Sporosarcina</taxon>
    </lineage>
</organism>
<evidence type="ECO:0000313" key="4">
    <source>
        <dbReference type="EMBL" id="MBD7985410.1"/>
    </source>
</evidence>
<evidence type="ECO:0000259" key="3">
    <source>
        <dbReference type="Pfam" id="PF03413"/>
    </source>
</evidence>
<dbReference type="RefSeq" id="WP_191695237.1">
    <property type="nucleotide sequence ID" value="NZ_JACSQN010000011.1"/>
</dbReference>
<dbReference type="Gene3D" id="3.10.450.40">
    <property type="match status" value="4"/>
</dbReference>
<feature type="domain" description="PepSY" evidence="3">
    <location>
        <begin position="106"/>
        <end position="161"/>
    </location>
</feature>
<feature type="domain" description="PepSY" evidence="3">
    <location>
        <begin position="179"/>
        <end position="234"/>
    </location>
</feature>
<keyword evidence="5" id="KW-1185">Reference proteome</keyword>
<feature type="chain" id="PRO_5046697660" evidence="2">
    <location>
        <begin position="23"/>
        <end position="344"/>
    </location>
</feature>
<feature type="compositionally biased region" description="Basic and acidic residues" evidence="1">
    <location>
        <begin position="269"/>
        <end position="278"/>
    </location>
</feature>
<evidence type="ECO:0000313" key="5">
    <source>
        <dbReference type="Proteomes" id="UP000626786"/>
    </source>
</evidence>
<accession>A0ABR8UC67</accession>
<protein>
    <submittedName>
        <fullName evidence="4">PepSY domain-containing protein</fullName>
    </submittedName>
</protein>
<name>A0ABR8UC67_9BACL</name>
<feature type="region of interest" description="Disordered" evidence="1">
    <location>
        <begin position="254"/>
        <end position="278"/>
    </location>
</feature>
<proteinExistence type="predicted"/>
<comment type="caution">
    <text evidence="4">The sequence shown here is derived from an EMBL/GenBank/DDBJ whole genome shotgun (WGS) entry which is preliminary data.</text>
</comment>
<evidence type="ECO:0000256" key="2">
    <source>
        <dbReference type="SAM" id="SignalP"/>
    </source>
</evidence>
<dbReference type="InterPro" id="IPR025711">
    <property type="entry name" value="PepSY"/>
</dbReference>
<dbReference type="EMBL" id="JACSQN010000011">
    <property type="protein sequence ID" value="MBD7985410.1"/>
    <property type="molecule type" value="Genomic_DNA"/>
</dbReference>
<dbReference type="Pfam" id="PF03413">
    <property type="entry name" value="PepSY"/>
    <property type="match status" value="4"/>
</dbReference>
<keyword evidence="2" id="KW-0732">Signal</keyword>
<feature type="signal peptide" evidence="2">
    <location>
        <begin position="1"/>
        <end position="22"/>
    </location>
</feature>
<feature type="domain" description="PepSY" evidence="3">
    <location>
        <begin position="37"/>
        <end position="90"/>
    </location>
</feature>
<reference evidence="4 5" key="1">
    <citation type="submission" date="2020-08" db="EMBL/GenBank/DDBJ databases">
        <title>A Genomic Blueprint of the Chicken Gut Microbiome.</title>
        <authorList>
            <person name="Gilroy R."/>
            <person name="Ravi A."/>
            <person name="Getino M."/>
            <person name="Pursley I."/>
            <person name="Horton D.L."/>
            <person name="Alikhan N.-F."/>
            <person name="Baker D."/>
            <person name="Gharbi K."/>
            <person name="Hall N."/>
            <person name="Watson M."/>
            <person name="Adriaenssens E.M."/>
            <person name="Foster-Nyarko E."/>
            <person name="Jarju S."/>
            <person name="Secka A."/>
            <person name="Antonio M."/>
            <person name="Oren A."/>
            <person name="Chaudhuri R."/>
            <person name="La Ragione R.M."/>
            <person name="Hildebrand F."/>
            <person name="Pallen M.J."/>
        </authorList>
    </citation>
    <scope>NUCLEOTIDE SEQUENCE [LARGE SCALE GENOMIC DNA]</scope>
    <source>
        <strain evidence="4 5">Sa2YVA2</strain>
    </source>
</reference>
<gene>
    <name evidence="4" type="ORF">H9649_12490</name>
</gene>
<feature type="domain" description="PepSY" evidence="3">
    <location>
        <begin position="287"/>
        <end position="339"/>
    </location>
</feature>
<sequence>MNKWMLIPAMAGVVAIGGVAMASDSVPSSQVSSKQVISLKEAKELAAKKVGGVVTEIELERKGSAYYYEVDAIAKGIEYELKVDAISREVIVVGKSTETKWTDKMITEEQAVAIAKGKVNAVVTDIELDNDDKRFYYDIELEDDKFEYEVIVNAITGEIIKFSKENLNDSTVVQKGEVMSQEKAVSIAQTKAKGTVKGIELEKDNGRMIYEVKLMDDEYKYEVELDAVTGEVLEFDKERYYKLAVDQPVKAEVKKQKENNPSLSVATSETEKAEKKAAKKTEQQRVKLTKDQVIAIAKQHASGVVTDFELDDGVYEIEMEDGDVEYELEIDAYTGKVLSLERDD</sequence>
<evidence type="ECO:0000256" key="1">
    <source>
        <dbReference type="SAM" id="MobiDB-lite"/>
    </source>
</evidence>
<dbReference type="Proteomes" id="UP000626786">
    <property type="component" value="Unassembled WGS sequence"/>
</dbReference>